<dbReference type="AlphaFoldDB" id="A0A409VNG4"/>
<protein>
    <submittedName>
        <fullName evidence="1">Uncharacterized protein</fullName>
    </submittedName>
</protein>
<organism evidence="1 2">
    <name type="scientific">Psilocybe cyanescens</name>
    <dbReference type="NCBI Taxonomy" id="93625"/>
    <lineage>
        <taxon>Eukaryota</taxon>
        <taxon>Fungi</taxon>
        <taxon>Dikarya</taxon>
        <taxon>Basidiomycota</taxon>
        <taxon>Agaricomycotina</taxon>
        <taxon>Agaricomycetes</taxon>
        <taxon>Agaricomycetidae</taxon>
        <taxon>Agaricales</taxon>
        <taxon>Agaricineae</taxon>
        <taxon>Strophariaceae</taxon>
        <taxon>Psilocybe</taxon>
    </lineage>
</organism>
<evidence type="ECO:0000313" key="2">
    <source>
        <dbReference type="Proteomes" id="UP000283269"/>
    </source>
</evidence>
<sequence length="63" mass="6957">MPSRQPSLLRYQALTYPIVGNQEATEATDPDIFSYTALQCNDGGAYDDISQLVLKASAEMKMQ</sequence>
<accession>A0A409VNG4</accession>
<reference evidence="1 2" key="1">
    <citation type="journal article" date="2018" name="Evol. Lett.">
        <title>Horizontal gene cluster transfer increased hallucinogenic mushroom diversity.</title>
        <authorList>
            <person name="Reynolds H.T."/>
            <person name="Vijayakumar V."/>
            <person name="Gluck-Thaler E."/>
            <person name="Korotkin H.B."/>
            <person name="Matheny P.B."/>
            <person name="Slot J.C."/>
        </authorList>
    </citation>
    <scope>NUCLEOTIDE SEQUENCE [LARGE SCALE GENOMIC DNA]</scope>
    <source>
        <strain evidence="1 2">2631</strain>
    </source>
</reference>
<name>A0A409VNG4_PSICY</name>
<proteinExistence type="predicted"/>
<dbReference type="InParanoid" id="A0A409VNG4"/>
<dbReference type="Proteomes" id="UP000283269">
    <property type="component" value="Unassembled WGS sequence"/>
</dbReference>
<evidence type="ECO:0000313" key="1">
    <source>
        <dbReference type="EMBL" id="PPQ67804.1"/>
    </source>
</evidence>
<dbReference type="EMBL" id="NHYD01003969">
    <property type="protein sequence ID" value="PPQ67804.1"/>
    <property type="molecule type" value="Genomic_DNA"/>
</dbReference>
<gene>
    <name evidence="1" type="ORF">CVT25_009108</name>
</gene>
<keyword evidence="2" id="KW-1185">Reference proteome</keyword>
<comment type="caution">
    <text evidence="1">The sequence shown here is derived from an EMBL/GenBank/DDBJ whole genome shotgun (WGS) entry which is preliminary data.</text>
</comment>